<dbReference type="PROSITE" id="PS00463">
    <property type="entry name" value="ZN2_CY6_FUNGAL_1"/>
    <property type="match status" value="1"/>
</dbReference>
<evidence type="ECO:0000259" key="6">
    <source>
        <dbReference type="PROSITE" id="PS50048"/>
    </source>
</evidence>
<sequence>MSVSVSNAIFIADKKKRLTQACDRCRIMKVKCDATKPACENCHKLKTPCTFLTGNKRRGPRHNIMESLSFLSGSQGNFRHAVLKMDGGKIVELNSSTNARKNQTKVKKEKAKGVLYPNEEPPYKFHSHSAVSSESYRKRVKVKELSIDTIDDQPSIDESPNKKIRSDVVKDVQQLLNIYFEHLHHHIPIVHPRFLIEGSTNTFSRKLLLHSICAITCRYLSNDSSGKSGKPFRDLVQSQLLDCCEEPSVELIQALLIMCFYEFSQADFNKSSLYIGMATRLAQGMGIHKIDEYNQDITQLHPEAWVELETKRRVWWLCFLYDRMVSIESGRPWGIDEDDFCVNLPCEDCFWETQIPVESQVLQLRAEFVVVESSSNRSPASPFSYFLALVVLLGRISKFNSGYEKYPAGDREETFEILSAALAFWENDLPLQFSKKTSMATESNLTMIALMHAFKHTSKILLHLPRLKKHNDQAVKMATMSSIESAKLCFSEARAIIAIAQEVPNASGDQVRPFLDFCVFVAARFFLIGCRCKSPAQSNKSLVCLNLLIKSLKEMSKLWKLADVYSKFLESQLARLNDIPVSTAQPVISAKDHPTIISGNSIINSTYDLLPGKPDAYSSHCTPLLDTSSWLIAPDLTIYSNLVNGMAGYSQCPVLHVEPTHNSSIPIDLETMINMPDDSNQPSSQMLLFADAQLTEYQFMNTSTVASHPMINNASPYHFTLQEQHENDHMGQSALDDFGVELSYTPHAYPRY</sequence>
<feature type="domain" description="Zn(2)-C6 fungal-type" evidence="6">
    <location>
        <begin position="21"/>
        <end position="51"/>
    </location>
</feature>
<reference evidence="7 8" key="1">
    <citation type="submission" date="2023-04" db="EMBL/GenBank/DDBJ databases">
        <title>Genome of Basidiobolus ranarum AG-B5.</title>
        <authorList>
            <person name="Stajich J.E."/>
            <person name="Carter-House D."/>
            <person name="Gryganskyi A."/>
        </authorList>
    </citation>
    <scope>NUCLEOTIDE SEQUENCE [LARGE SCALE GENOMIC DNA]</scope>
    <source>
        <strain evidence="7 8">AG-B5</strain>
    </source>
</reference>
<dbReference type="PROSITE" id="PS50048">
    <property type="entry name" value="ZN2_CY6_FUNGAL_2"/>
    <property type="match status" value="1"/>
</dbReference>
<evidence type="ECO:0000313" key="7">
    <source>
        <dbReference type="EMBL" id="KAK9764931.1"/>
    </source>
</evidence>
<keyword evidence="3" id="KW-0805">Transcription regulation</keyword>
<keyword evidence="5" id="KW-0539">Nucleus</keyword>
<keyword evidence="4" id="KW-0804">Transcription</keyword>
<dbReference type="Pfam" id="PF04082">
    <property type="entry name" value="Fungal_trans"/>
    <property type="match status" value="1"/>
</dbReference>
<dbReference type="Gene3D" id="4.10.240.10">
    <property type="entry name" value="Zn(2)-C6 fungal-type DNA-binding domain"/>
    <property type="match status" value="1"/>
</dbReference>
<dbReference type="PANTHER" id="PTHR47338">
    <property type="entry name" value="ZN(II)2CYS6 TRANSCRIPTION FACTOR (EUROFUNG)-RELATED"/>
    <property type="match status" value="1"/>
</dbReference>
<comment type="caution">
    <text evidence="7">The sequence shown here is derived from an EMBL/GenBank/DDBJ whole genome shotgun (WGS) entry which is preliminary data.</text>
</comment>
<dbReference type="CDD" id="cd12148">
    <property type="entry name" value="fungal_TF_MHR"/>
    <property type="match status" value="1"/>
</dbReference>
<proteinExistence type="predicted"/>
<dbReference type="PANTHER" id="PTHR47338:SF5">
    <property type="entry name" value="ZN(II)2CYS6 TRANSCRIPTION FACTOR (EUROFUNG)"/>
    <property type="match status" value="1"/>
</dbReference>
<dbReference type="SMART" id="SM00906">
    <property type="entry name" value="Fungal_trans"/>
    <property type="match status" value="1"/>
</dbReference>
<dbReference type="Proteomes" id="UP001479436">
    <property type="component" value="Unassembled WGS sequence"/>
</dbReference>
<dbReference type="InterPro" id="IPR001138">
    <property type="entry name" value="Zn2Cys6_DnaBD"/>
</dbReference>
<evidence type="ECO:0000256" key="2">
    <source>
        <dbReference type="ARBA" id="ARBA00022723"/>
    </source>
</evidence>
<name>A0ABR2WTT7_9FUNG</name>
<dbReference type="Pfam" id="PF00172">
    <property type="entry name" value="Zn_clus"/>
    <property type="match status" value="1"/>
</dbReference>
<comment type="subcellular location">
    <subcellularLocation>
        <location evidence="1">Nucleus</location>
    </subcellularLocation>
</comment>
<dbReference type="SMART" id="SM00066">
    <property type="entry name" value="GAL4"/>
    <property type="match status" value="1"/>
</dbReference>
<evidence type="ECO:0000256" key="4">
    <source>
        <dbReference type="ARBA" id="ARBA00023163"/>
    </source>
</evidence>
<dbReference type="InterPro" id="IPR007219">
    <property type="entry name" value="XnlR_reg_dom"/>
</dbReference>
<keyword evidence="2" id="KW-0479">Metal-binding</keyword>
<dbReference type="InterPro" id="IPR036864">
    <property type="entry name" value="Zn2-C6_fun-type_DNA-bd_sf"/>
</dbReference>
<dbReference type="InterPro" id="IPR050815">
    <property type="entry name" value="TF_fung"/>
</dbReference>
<evidence type="ECO:0000313" key="8">
    <source>
        <dbReference type="Proteomes" id="UP001479436"/>
    </source>
</evidence>
<evidence type="ECO:0000256" key="1">
    <source>
        <dbReference type="ARBA" id="ARBA00004123"/>
    </source>
</evidence>
<evidence type="ECO:0000256" key="3">
    <source>
        <dbReference type="ARBA" id="ARBA00023015"/>
    </source>
</evidence>
<keyword evidence="8" id="KW-1185">Reference proteome</keyword>
<evidence type="ECO:0000256" key="5">
    <source>
        <dbReference type="ARBA" id="ARBA00023242"/>
    </source>
</evidence>
<gene>
    <name evidence="7" type="ORF">K7432_007133</name>
</gene>
<dbReference type="SUPFAM" id="SSF57701">
    <property type="entry name" value="Zn2/Cys6 DNA-binding domain"/>
    <property type="match status" value="1"/>
</dbReference>
<protein>
    <recommendedName>
        <fullName evidence="6">Zn(2)-C6 fungal-type domain-containing protein</fullName>
    </recommendedName>
</protein>
<dbReference type="EMBL" id="JASJQH010000341">
    <property type="protein sequence ID" value="KAK9764931.1"/>
    <property type="molecule type" value="Genomic_DNA"/>
</dbReference>
<organism evidence="7 8">
    <name type="scientific">Basidiobolus ranarum</name>
    <dbReference type="NCBI Taxonomy" id="34480"/>
    <lineage>
        <taxon>Eukaryota</taxon>
        <taxon>Fungi</taxon>
        <taxon>Fungi incertae sedis</taxon>
        <taxon>Zoopagomycota</taxon>
        <taxon>Entomophthoromycotina</taxon>
        <taxon>Basidiobolomycetes</taxon>
        <taxon>Basidiobolales</taxon>
        <taxon>Basidiobolaceae</taxon>
        <taxon>Basidiobolus</taxon>
    </lineage>
</organism>
<dbReference type="CDD" id="cd00067">
    <property type="entry name" value="GAL4"/>
    <property type="match status" value="1"/>
</dbReference>
<accession>A0ABR2WTT7</accession>